<feature type="compositionally biased region" description="Polar residues" evidence="2">
    <location>
        <begin position="428"/>
        <end position="440"/>
    </location>
</feature>
<dbReference type="Pfam" id="PF04146">
    <property type="entry name" value="YTH"/>
    <property type="match status" value="1"/>
</dbReference>
<dbReference type="SMART" id="SM00360">
    <property type="entry name" value="RRM"/>
    <property type="match status" value="1"/>
</dbReference>
<feature type="compositionally biased region" description="Polar residues" evidence="2">
    <location>
        <begin position="84"/>
        <end position="96"/>
    </location>
</feature>
<dbReference type="PROSITE" id="PS50102">
    <property type="entry name" value="RRM"/>
    <property type="match status" value="1"/>
</dbReference>
<evidence type="ECO:0000313" key="6">
    <source>
        <dbReference type="Proteomes" id="UP001280581"/>
    </source>
</evidence>
<dbReference type="InterPro" id="IPR012677">
    <property type="entry name" value="Nucleotide-bd_a/b_plait_sf"/>
</dbReference>
<evidence type="ECO:0000259" key="4">
    <source>
        <dbReference type="PROSITE" id="PS50882"/>
    </source>
</evidence>
<dbReference type="GO" id="GO:0000381">
    <property type="term" value="P:regulation of alternative mRNA splicing, via spliceosome"/>
    <property type="evidence" value="ECO:0007669"/>
    <property type="project" value="TreeGrafter"/>
</dbReference>
<dbReference type="PANTHER" id="PTHR12357">
    <property type="entry name" value="YTH YT521-B HOMOLOGY DOMAIN-CONTAINING"/>
    <property type="match status" value="1"/>
</dbReference>
<dbReference type="GO" id="GO:1990247">
    <property type="term" value="F:N6-methyladenosine-containing RNA reader activity"/>
    <property type="evidence" value="ECO:0007669"/>
    <property type="project" value="TreeGrafter"/>
</dbReference>
<protein>
    <recommendedName>
        <fullName evidence="7">YTH domain-containing protein</fullName>
    </recommendedName>
</protein>
<evidence type="ECO:0008006" key="7">
    <source>
        <dbReference type="Google" id="ProtNLM"/>
    </source>
</evidence>
<evidence type="ECO:0000256" key="2">
    <source>
        <dbReference type="SAM" id="MobiDB-lite"/>
    </source>
</evidence>
<evidence type="ECO:0000313" key="5">
    <source>
        <dbReference type="EMBL" id="KAK3197167.1"/>
    </source>
</evidence>
<accession>A0AAN6LP11</accession>
<feature type="region of interest" description="Disordered" evidence="2">
    <location>
        <begin position="43"/>
        <end position="104"/>
    </location>
</feature>
<organism evidence="5 6">
    <name type="scientific">Pseudopithomyces chartarum</name>
    <dbReference type="NCBI Taxonomy" id="1892770"/>
    <lineage>
        <taxon>Eukaryota</taxon>
        <taxon>Fungi</taxon>
        <taxon>Dikarya</taxon>
        <taxon>Ascomycota</taxon>
        <taxon>Pezizomycotina</taxon>
        <taxon>Dothideomycetes</taxon>
        <taxon>Pleosporomycetidae</taxon>
        <taxon>Pleosporales</taxon>
        <taxon>Massarineae</taxon>
        <taxon>Didymosphaeriaceae</taxon>
        <taxon>Pseudopithomyces</taxon>
    </lineage>
</organism>
<dbReference type="GO" id="GO:0000398">
    <property type="term" value="P:mRNA splicing, via spliceosome"/>
    <property type="evidence" value="ECO:0007669"/>
    <property type="project" value="TreeGrafter"/>
</dbReference>
<feature type="region of interest" description="Disordered" evidence="2">
    <location>
        <begin position="414"/>
        <end position="448"/>
    </location>
</feature>
<dbReference type="Proteomes" id="UP001280581">
    <property type="component" value="Unassembled WGS sequence"/>
</dbReference>
<dbReference type="Gene3D" id="3.10.590.10">
    <property type="entry name" value="ph1033 like domains"/>
    <property type="match status" value="1"/>
</dbReference>
<dbReference type="CDD" id="cd21134">
    <property type="entry name" value="YTH"/>
    <property type="match status" value="1"/>
</dbReference>
<proteinExistence type="predicted"/>
<gene>
    <name evidence="5" type="ORF">GRF29_1536g848652</name>
</gene>
<feature type="region of interest" description="Disordered" evidence="2">
    <location>
        <begin position="573"/>
        <end position="595"/>
    </location>
</feature>
<dbReference type="InterPro" id="IPR000504">
    <property type="entry name" value="RRM_dom"/>
</dbReference>
<dbReference type="InterPro" id="IPR045168">
    <property type="entry name" value="YTH_prot"/>
</dbReference>
<dbReference type="Gene3D" id="3.30.70.330">
    <property type="match status" value="1"/>
</dbReference>
<dbReference type="InterPro" id="IPR035979">
    <property type="entry name" value="RBD_domain_sf"/>
</dbReference>
<dbReference type="AlphaFoldDB" id="A0AAN6LP11"/>
<dbReference type="SUPFAM" id="SSF54928">
    <property type="entry name" value="RNA-binding domain, RBD"/>
    <property type="match status" value="1"/>
</dbReference>
<dbReference type="GO" id="GO:0005654">
    <property type="term" value="C:nucleoplasm"/>
    <property type="evidence" value="ECO:0007669"/>
    <property type="project" value="TreeGrafter"/>
</dbReference>
<keyword evidence="6" id="KW-1185">Reference proteome</keyword>
<dbReference type="CDD" id="cd00590">
    <property type="entry name" value="RRM_SF"/>
    <property type="match status" value="1"/>
</dbReference>
<sequence>MAFVWVQQWVALPVVIEDPMGDIPSASGPPALGITAAGLAHDDHQARLHQSSSDSRPPSNNTTFHSQLSSIPQSQLRSDLRSSVHPTNPHYSQTHDPTPFNMGVMASDLPDYGHSDGAQPPLARQVSGASTSALVYQLQQNLQAHTPASNSLPVQPGYGPGFGAGQFQHNYMPTHAPPHTNYTAFPPHQQQRGPGHNSMQGPYQNYAQQSPYMYYPAPYGAQPYGPGFAVQSAQNQALYGRRPSLTSSQIPPPGHGLDMSQQQDIMFSSGNRMVQGDPSSMGWVGGGHFVQPGSNARPGPVSSIPRGPPRKPKQSGHALWVGNLPPGTTVVALKDHFSRDATRDIESLFLISKSNCAFVNYRTEASCTAAMHRFHDSRFNGVRLVCRLRRSSAPASGVPTGPSAMVGLQAVAASPPVSPRGMDGETGAQANGEASTPTQTGDRDARGTSTSADKYFIVKSLTLQDLELSVRNGIWATQSHNEETLNKAFEAAGNVYLIFSANKSGEYFGYARMTSRILEDDGQLISSVPKPENILEATDVPKSIPTPATEHAPKGRIIDDSARGTIFWEAELTDSEGEEEHAEKEESHVEEEAPVVAQSWGKPFRIQWMSTNRLPFYRTRGLRNPWNANREVKIARDGTELEPAVGERLLQMFRGPNPAPMVQPQLGMHMRPF</sequence>
<dbReference type="PROSITE" id="PS50882">
    <property type="entry name" value="YTH"/>
    <property type="match status" value="1"/>
</dbReference>
<dbReference type="EMBL" id="WVTA01000021">
    <property type="protein sequence ID" value="KAK3197167.1"/>
    <property type="molecule type" value="Genomic_DNA"/>
</dbReference>
<evidence type="ECO:0000259" key="3">
    <source>
        <dbReference type="PROSITE" id="PS50102"/>
    </source>
</evidence>
<dbReference type="InterPro" id="IPR057720">
    <property type="entry name" value="RRM_YTH1"/>
</dbReference>
<comment type="caution">
    <text evidence="5">The sequence shown here is derived from an EMBL/GenBank/DDBJ whole genome shotgun (WGS) entry which is preliminary data.</text>
</comment>
<feature type="domain" description="YTH" evidence="4">
    <location>
        <begin position="453"/>
        <end position="653"/>
    </location>
</feature>
<evidence type="ECO:0000256" key="1">
    <source>
        <dbReference type="PROSITE-ProRule" id="PRU00176"/>
    </source>
</evidence>
<feature type="domain" description="RRM" evidence="3">
    <location>
        <begin position="317"/>
        <end position="391"/>
    </location>
</feature>
<dbReference type="GO" id="GO:0003729">
    <property type="term" value="F:mRNA binding"/>
    <property type="evidence" value="ECO:0007669"/>
    <property type="project" value="TreeGrafter"/>
</dbReference>
<name>A0AAN6LP11_9PLEO</name>
<keyword evidence="1" id="KW-0694">RNA-binding</keyword>
<reference evidence="5 6" key="1">
    <citation type="submission" date="2021-02" db="EMBL/GenBank/DDBJ databases">
        <title>Genome assembly of Pseudopithomyces chartarum.</title>
        <authorList>
            <person name="Jauregui R."/>
            <person name="Singh J."/>
            <person name="Voisey C."/>
        </authorList>
    </citation>
    <scope>NUCLEOTIDE SEQUENCE [LARGE SCALE GENOMIC DNA]</scope>
    <source>
        <strain evidence="5 6">AGR01</strain>
    </source>
</reference>
<dbReference type="Pfam" id="PF25701">
    <property type="entry name" value="RRM_YTH1"/>
    <property type="match status" value="1"/>
</dbReference>
<feature type="compositionally biased region" description="Basic and acidic residues" evidence="2">
    <location>
        <begin position="581"/>
        <end position="591"/>
    </location>
</feature>
<feature type="compositionally biased region" description="Polar residues" evidence="2">
    <location>
        <begin position="48"/>
        <end position="77"/>
    </location>
</feature>
<feature type="region of interest" description="Disordered" evidence="2">
    <location>
        <begin position="290"/>
        <end position="321"/>
    </location>
</feature>
<dbReference type="PANTHER" id="PTHR12357:SF3">
    <property type="entry name" value="YTH DOMAIN-CONTAINING PROTEIN 1"/>
    <property type="match status" value="1"/>
</dbReference>
<dbReference type="InterPro" id="IPR007275">
    <property type="entry name" value="YTH_domain"/>
</dbReference>